<comment type="caution">
    <text evidence="2">The sequence shown here is derived from an EMBL/GenBank/DDBJ whole genome shotgun (WGS) entry which is preliminary data.</text>
</comment>
<accession>A0A8X7STC1</accession>
<gene>
    <name evidence="2" type="ORF">A4X06_0g8362</name>
</gene>
<evidence type="ECO:0000256" key="1">
    <source>
        <dbReference type="SAM" id="MobiDB-lite"/>
    </source>
</evidence>
<dbReference type="Proteomes" id="UP000077684">
    <property type="component" value="Unassembled WGS sequence"/>
</dbReference>
<protein>
    <submittedName>
        <fullName evidence="2">Uncharacterized protein</fullName>
    </submittedName>
</protein>
<dbReference type="EMBL" id="LWDE02001796">
    <property type="protein sequence ID" value="KAE8239306.1"/>
    <property type="molecule type" value="Genomic_DNA"/>
</dbReference>
<keyword evidence="3" id="KW-1185">Reference proteome</keyword>
<feature type="region of interest" description="Disordered" evidence="1">
    <location>
        <begin position="1"/>
        <end position="31"/>
    </location>
</feature>
<reference evidence="2" key="2">
    <citation type="journal article" date="2019" name="IMA Fungus">
        <title>Genome sequencing and comparison of five Tilletia species to identify candidate genes for the detection of regulated species infecting wheat.</title>
        <authorList>
            <person name="Nguyen H.D.T."/>
            <person name="Sultana T."/>
            <person name="Kesanakurti P."/>
            <person name="Hambleton S."/>
        </authorList>
    </citation>
    <scope>NUCLEOTIDE SEQUENCE</scope>
    <source>
        <strain evidence="2">DAOMC 236426</strain>
    </source>
</reference>
<dbReference type="AlphaFoldDB" id="A0A8X7STC1"/>
<sequence length="157" mass="17457">MSPPSVHRSIRPDHFRTTQTTRSSEHRQQRRSRRILWIRQPSLLATREADLQRFLPEWTVNGWIGPSTTHSTPTGHSTALSHPAHKPQPCATATRSRHPTVTSATHTLPSRLALHASSSMPHSLCATGYSDVVSEGSKFKIIESTLRGKGEQFANGH</sequence>
<organism evidence="2 3">
    <name type="scientific">Tilletia controversa</name>
    <name type="common">dwarf bunt fungus</name>
    <dbReference type="NCBI Taxonomy" id="13291"/>
    <lineage>
        <taxon>Eukaryota</taxon>
        <taxon>Fungi</taxon>
        <taxon>Dikarya</taxon>
        <taxon>Basidiomycota</taxon>
        <taxon>Ustilaginomycotina</taxon>
        <taxon>Exobasidiomycetes</taxon>
        <taxon>Tilletiales</taxon>
        <taxon>Tilletiaceae</taxon>
        <taxon>Tilletia</taxon>
    </lineage>
</organism>
<evidence type="ECO:0000313" key="2">
    <source>
        <dbReference type="EMBL" id="KAE8239306.1"/>
    </source>
</evidence>
<reference evidence="2" key="1">
    <citation type="submission" date="2016-04" db="EMBL/GenBank/DDBJ databases">
        <authorList>
            <person name="Nguyen H.D."/>
            <person name="Samba Siva P."/>
            <person name="Cullis J."/>
            <person name="Levesque C.A."/>
            <person name="Hambleton S."/>
        </authorList>
    </citation>
    <scope>NUCLEOTIDE SEQUENCE</scope>
    <source>
        <strain evidence="2">DAOMC 236426</strain>
    </source>
</reference>
<feature type="compositionally biased region" description="Low complexity" evidence="1">
    <location>
        <begin position="65"/>
        <end position="78"/>
    </location>
</feature>
<evidence type="ECO:0000313" key="3">
    <source>
        <dbReference type="Proteomes" id="UP000077684"/>
    </source>
</evidence>
<proteinExistence type="predicted"/>
<name>A0A8X7STC1_9BASI</name>
<feature type="region of interest" description="Disordered" evidence="1">
    <location>
        <begin position="65"/>
        <end position="97"/>
    </location>
</feature>